<proteinExistence type="predicted"/>
<dbReference type="VEuPathDB" id="FungiDB:Z518_02368"/>
<name>A0A0D2IPB8_9EURO</name>
<accession>A0A0D2IPB8</accession>
<reference evidence="2 3" key="1">
    <citation type="submission" date="2015-01" db="EMBL/GenBank/DDBJ databases">
        <title>The Genome Sequence of Rhinocladiella mackenzie CBS 650.93.</title>
        <authorList>
            <consortium name="The Broad Institute Genomics Platform"/>
            <person name="Cuomo C."/>
            <person name="de Hoog S."/>
            <person name="Gorbushina A."/>
            <person name="Stielow B."/>
            <person name="Teixiera M."/>
            <person name="Abouelleil A."/>
            <person name="Chapman S.B."/>
            <person name="Priest M."/>
            <person name="Young S.K."/>
            <person name="Wortman J."/>
            <person name="Nusbaum C."/>
            <person name="Birren B."/>
        </authorList>
    </citation>
    <scope>NUCLEOTIDE SEQUENCE [LARGE SCALE GENOMIC DNA]</scope>
    <source>
        <strain evidence="2 3">CBS 650.93</strain>
    </source>
</reference>
<evidence type="ECO:0000313" key="3">
    <source>
        <dbReference type="Proteomes" id="UP000053617"/>
    </source>
</evidence>
<dbReference type="SUPFAM" id="SSF51735">
    <property type="entry name" value="NAD(P)-binding Rossmann-fold domains"/>
    <property type="match status" value="1"/>
</dbReference>
<protein>
    <recommendedName>
        <fullName evidence="1">NAD-dependent epimerase/dehydratase domain-containing protein</fullName>
    </recommendedName>
</protein>
<dbReference type="OrthoDB" id="2735536at2759"/>
<keyword evidence="3" id="KW-1185">Reference proteome</keyword>
<dbReference type="Proteomes" id="UP000053617">
    <property type="component" value="Unassembled WGS sequence"/>
</dbReference>
<dbReference type="AlphaFoldDB" id="A0A0D2IPB8"/>
<dbReference type="RefSeq" id="XP_013274850.1">
    <property type="nucleotide sequence ID" value="XM_013419396.1"/>
</dbReference>
<dbReference type="HOGENOM" id="CLU_1540940_0_0_1"/>
<evidence type="ECO:0000259" key="1">
    <source>
        <dbReference type="Pfam" id="PF01370"/>
    </source>
</evidence>
<dbReference type="Gene3D" id="3.40.50.720">
    <property type="entry name" value="NAD(P)-binding Rossmann-like Domain"/>
    <property type="match status" value="1"/>
</dbReference>
<dbReference type="EMBL" id="KN847476">
    <property type="protein sequence ID" value="KIX07714.1"/>
    <property type="molecule type" value="Genomic_DNA"/>
</dbReference>
<dbReference type="InterPro" id="IPR001509">
    <property type="entry name" value="Epimerase_deHydtase"/>
</dbReference>
<organism evidence="2 3">
    <name type="scientific">Rhinocladiella mackenziei CBS 650.93</name>
    <dbReference type="NCBI Taxonomy" id="1442369"/>
    <lineage>
        <taxon>Eukaryota</taxon>
        <taxon>Fungi</taxon>
        <taxon>Dikarya</taxon>
        <taxon>Ascomycota</taxon>
        <taxon>Pezizomycotina</taxon>
        <taxon>Eurotiomycetes</taxon>
        <taxon>Chaetothyriomycetidae</taxon>
        <taxon>Chaetothyriales</taxon>
        <taxon>Herpotrichiellaceae</taxon>
        <taxon>Rhinocladiella</taxon>
    </lineage>
</organism>
<gene>
    <name evidence="2" type="ORF">Z518_02368</name>
</gene>
<dbReference type="Pfam" id="PF01370">
    <property type="entry name" value="Epimerase"/>
    <property type="match status" value="1"/>
</dbReference>
<dbReference type="GeneID" id="25290439"/>
<dbReference type="InterPro" id="IPR036291">
    <property type="entry name" value="NAD(P)-bd_dom_sf"/>
</dbReference>
<dbReference type="STRING" id="1442369.A0A0D2IPB8"/>
<evidence type="ECO:0000313" key="2">
    <source>
        <dbReference type="EMBL" id="KIX07714.1"/>
    </source>
</evidence>
<feature type="domain" description="NAD-dependent epimerase/dehydratase" evidence="1">
    <location>
        <begin position="5"/>
        <end position="120"/>
    </location>
</feature>
<sequence length="174" mass="18649">MPTTLVTGANGFVGATVVDELLTQNHDVVLAIRSTSSADTLISIHPEWPAEKISVAPVPDFTLLGAFDAAFKTHPEINYIVHVAAPVPDDPLNADFVEHFEKPSVLGNTGLLASAKGFGKNVKAVSVPGSINAITLGDQDDFKRRILGNNEWLPLGREDAIEAQNAYVSIPYLY</sequence>